<organism evidence="2 3">
    <name type="scientific">Drosophila suzukii</name>
    <name type="common">Spotted-wing drosophila fruit fly</name>
    <dbReference type="NCBI Taxonomy" id="28584"/>
    <lineage>
        <taxon>Eukaryota</taxon>
        <taxon>Metazoa</taxon>
        <taxon>Ecdysozoa</taxon>
        <taxon>Arthropoda</taxon>
        <taxon>Hexapoda</taxon>
        <taxon>Insecta</taxon>
        <taxon>Pterygota</taxon>
        <taxon>Neoptera</taxon>
        <taxon>Endopterygota</taxon>
        <taxon>Diptera</taxon>
        <taxon>Brachycera</taxon>
        <taxon>Muscomorpha</taxon>
        <taxon>Ephydroidea</taxon>
        <taxon>Drosophilidae</taxon>
        <taxon>Drosophila</taxon>
        <taxon>Sophophora</taxon>
    </lineage>
</organism>
<reference evidence="3" key="2">
    <citation type="submission" date="2025-08" db="UniProtKB">
        <authorList>
            <consortium name="RefSeq"/>
        </authorList>
    </citation>
    <scope>IDENTIFICATION</scope>
</reference>
<proteinExistence type="predicted"/>
<dbReference type="Proteomes" id="UP001652628">
    <property type="component" value="Chromosome 2L"/>
</dbReference>
<accession>A0ABM4TYT7</accession>
<evidence type="ECO:0000313" key="2">
    <source>
        <dbReference type="Proteomes" id="UP001652628"/>
    </source>
</evidence>
<feature type="compositionally biased region" description="Basic residues" evidence="1">
    <location>
        <begin position="1"/>
        <end position="20"/>
    </location>
</feature>
<sequence>MAPVLRSKRPTRTQPKRKIKQEHVLSNIIREGMKKLGEASPDDVKVLELPRELRCSVTSISSIQERNPPAPQQANKPKPNHSTDQTQSVLMKVSPGTDLNGFKPLTTVSVNDNPFVNFLQDISVAQGSKPVNNIQEALDKWRIMTSEQRKDFYPENYVLKLFNQVQNRGDIFNAVGLHPDNDLQETVVYEGRELSEAQFSGAKEQKPKVKVETNMKKTTQVRKPVKRLKTKARGVVTPKKPAKLQGALSVPVRRTSSVPAYKHFFRKIMQSNPGLLSVEVASLWRKMDPSDKDFYRISSTNCIKKAQEAKTQVQKIVRSKTKKVSKLPSPRRQVRNRKISRFTQVPENAFDDSESDSDVRGGQLQVWTGNISESWQSRLSWPRFEYLSNAIDKVKHLFN</sequence>
<evidence type="ECO:0000256" key="1">
    <source>
        <dbReference type="SAM" id="MobiDB-lite"/>
    </source>
</evidence>
<reference evidence="2" key="1">
    <citation type="submission" date="2025-05" db="UniProtKB">
        <authorList>
            <consortium name="RefSeq"/>
        </authorList>
    </citation>
    <scope>NUCLEOTIDE SEQUENCE [LARGE SCALE GENOMIC DNA]</scope>
</reference>
<name>A0ABM4TYT7_DROSZ</name>
<evidence type="ECO:0000313" key="3">
    <source>
        <dbReference type="RefSeq" id="XP_070855134.1"/>
    </source>
</evidence>
<dbReference type="RefSeq" id="XP_070855134.1">
    <property type="nucleotide sequence ID" value="XM_070999033.1"/>
</dbReference>
<protein>
    <submittedName>
        <fullName evidence="3">Uncharacterized protein Mst33A</fullName>
    </submittedName>
</protein>
<keyword evidence="2" id="KW-1185">Reference proteome</keyword>
<gene>
    <name evidence="3" type="primary">Mst33A</name>
</gene>
<dbReference type="GeneID" id="139354788"/>
<feature type="region of interest" description="Disordered" evidence="1">
    <location>
        <begin position="1"/>
        <end position="24"/>
    </location>
</feature>
<feature type="region of interest" description="Disordered" evidence="1">
    <location>
        <begin position="59"/>
        <end position="86"/>
    </location>
</feature>